<reference evidence="7 8" key="1">
    <citation type="submission" date="2018-01" db="EMBL/GenBank/DDBJ databases">
        <title>Genome Sequencing and Assembly of Anaerobacter polyendosporus strain CT4.</title>
        <authorList>
            <person name="Tachaapaikoon C."/>
            <person name="Sutheeworapong S."/>
            <person name="Jenjaroenpun P."/>
            <person name="Wongsurawat T."/>
            <person name="Nookeaw I."/>
            <person name="Cheawchanlertfa P."/>
            <person name="Kosugi A."/>
            <person name="Cheevadhanarak S."/>
            <person name="Ratanakhanokchai K."/>
        </authorList>
    </citation>
    <scope>NUCLEOTIDE SEQUENCE [LARGE SCALE GENOMIC DNA]</scope>
    <source>
        <strain evidence="7 8">CT4</strain>
    </source>
</reference>
<dbReference type="KEGG" id="cmah:C1I91_21395"/>
<evidence type="ECO:0000256" key="3">
    <source>
        <dbReference type="ARBA" id="ARBA00022723"/>
    </source>
</evidence>
<dbReference type="SUPFAM" id="SSF53213">
    <property type="entry name" value="LigB-like"/>
    <property type="match status" value="1"/>
</dbReference>
<evidence type="ECO:0000256" key="4">
    <source>
        <dbReference type="ARBA" id="ARBA00022833"/>
    </source>
</evidence>
<evidence type="ECO:0000313" key="8">
    <source>
        <dbReference type="Proteomes" id="UP000286268"/>
    </source>
</evidence>
<dbReference type="CDD" id="cd07363">
    <property type="entry name" value="45_DOPA_Dioxygenase"/>
    <property type="match status" value="1"/>
</dbReference>
<keyword evidence="4" id="KW-0862">Zinc</keyword>
<keyword evidence="3" id="KW-0479">Metal-binding</keyword>
<dbReference type="InterPro" id="IPR014436">
    <property type="entry name" value="Extradiol_dOase_DODA"/>
</dbReference>
<dbReference type="GO" id="GO:0008198">
    <property type="term" value="F:ferrous iron binding"/>
    <property type="evidence" value="ECO:0007669"/>
    <property type="project" value="InterPro"/>
</dbReference>
<feature type="domain" description="Extradiol ring-cleavage dioxygenase class III enzyme subunit B" evidence="6">
    <location>
        <begin position="23"/>
        <end position="233"/>
    </location>
</feature>
<dbReference type="GO" id="GO:0008270">
    <property type="term" value="F:zinc ion binding"/>
    <property type="evidence" value="ECO:0007669"/>
    <property type="project" value="InterPro"/>
</dbReference>
<dbReference type="PANTHER" id="PTHR30096">
    <property type="entry name" value="4,5-DOPA DIOXYGENASE EXTRADIOL-LIKE PROTEIN"/>
    <property type="match status" value="1"/>
</dbReference>
<keyword evidence="8" id="KW-1185">Reference proteome</keyword>
<keyword evidence="5" id="KW-0560">Oxidoreductase</keyword>
<evidence type="ECO:0000313" key="7">
    <source>
        <dbReference type="EMBL" id="QAA33972.1"/>
    </source>
</evidence>
<dbReference type="NCBIfam" id="NF007914">
    <property type="entry name" value="PRK10628.1"/>
    <property type="match status" value="1"/>
</dbReference>
<evidence type="ECO:0000256" key="2">
    <source>
        <dbReference type="ARBA" id="ARBA00007581"/>
    </source>
</evidence>
<dbReference type="Proteomes" id="UP000286268">
    <property type="component" value="Chromosome"/>
</dbReference>
<dbReference type="RefSeq" id="WP_128214692.1">
    <property type="nucleotide sequence ID" value="NZ_CP025746.1"/>
</dbReference>
<dbReference type="OrthoDB" id="9790889at2"/>
<dbReference type="InterPro" id="IPR004183">
    <property type="entry name" value="Xdiol_dOase_suB"/>
</dbReference>
<evidence type="ECO:0000259" key="6">
    <source>
        <dbReference type="Pfam" id="PF02900"/>
    </source>
</evidence>
<dbReference type="GO" id="GO:0016702">
    <property type="term" value="F:oxidoreductase activity, acting on single donors with incorporation of molecular oxygen, incorporation of two atoms of oxygen"/>
    <property type="evidence" value="ECO:0007669"/>
    <property type="project" value="UniProtKB-ARBA"/>
</dbReference>
<dbReference type="AlphaFoldDB" id="A0A3R5QWN5"/>
<dbReference type="EMBL" id="CP025746">
    <property type="protein sequence ID" value="QAA33972.1"/>
    <property type="molecule type" value="Genomic_DNA"/>
</dbReference>
<dbReference type="PIRSF" id="PIRSF006157">
    <property type="entry name" value="Doxgns_DODA"/>
    <property type="match status" value="1"/>
</dbReference>
<organism evidence="7 8">
    <name type="scientific">Clostridium manihotivorum</name>
    <dbReference type="NCBI Taxonomy" id="2320868"/>
    <lineage>
        <taxon>Bacteria</taxon>
        <taxon>Bacillati</taxon>
        <taxon>Bacillota</taxon>
        <taxon>Clostridia</taxon>
        <taxon>Eubacteriales</taxon>
        <taxon>Clostridiaceae</taxon>
        <taxon>Clostridium</taxon>
    </lineage>
</organism>
<protein>
    <submittedName>
        <fullName evidence="7">4,5-DOPA dioxygenase extradiol</fullName>
    </submittedName>
</protein>
<comment type="cofactor">
    <cofactor evidence="1">
        <name>Zn(2+)</name>
        <dbReference type="ChEBI" id="CHEBI:29105"/>
    </cofactor>
</comment>
<comment type="similarity">
    <text evidence="2">Belongs to the DODA-type extradiol aromatic ring-opening dioxygenase family.</text>
</comment>
<dbReference type="Pfam" id="PF02900">
    <property type="entry name" value="LigB"/>
    <property type="match status" value="1"/>
</dbReference>
<accession>A0A3R5QWN5</accession>
<dbReference type="PANTHER" id="PTHR30096:SF0">
    <property type="entry name" value="4,5-DOPA DIOXYGENASE EXTRADIOL-LIKE PROTEIN"/>
    <property type="match status" value="1"/>
</dbReference>
<evidence type="ECO:0000256" key="1">
    <source>
        <dbReference type="ARBA" id="ARBA00001947"/>
    </source>
</evidence>
<evidence type="ECO:0000256" key="5">
    <source>
        <dbReference type="ARBA" id="ARBA00023002"/>
    </source>
</evidence>
<dbReference type="Gene3D" id="3.40.830.10">
    <property type="entry name" value="LigB-like"/>
    <property type="match status" value="1"/>
</dbReference>
<gene>
    <name evidence="7" type="ORF">C1I91_21395</name>
</gene>
<sequence length="258" mass="29349">MKDRLPGLFIGHGSPMNAIETNEYTKMLNKLGETIGKPKAILVISAHWLTEGSYIDIQDTPKQIYDFYGFPRELYEVSYKPSGSSEYALRAYEHLKAFGVKSTTEWGLDHGSWAILKHLYPNADVPAFQLSLNHAFTTEEHYNLGKKLNKLRNEGYLILGSGNIVHNLRKMDFEASDSPFEWAKKFDEYIANSLISNNHHNLINYKSQGITEKLALPTDEHYLPLLYIAALQEPDESISFLHEGIEFGSLSMRSFIVS</sequence>
<name>A0A3R5QWN5_9CLOT</name>
<proteinExistence type="inferred from homology"/>
<keyword evidence="7" id="KW-0223">Dioxygenase</keyword>